<accession>A0A3E2TSH3</accession>
<name>A0A3E2TSH3_9FIRM</name>
<dbReference type="AlphaFoldDB" id="A0A3E2TSH3"/>
<reference evidence="2 3" key="1">
    <citation type="submission" date="2018-08" db="EMBL/GenBank/DDBJ databases">
        <title>A genome reference for cultivated species of the human gut microbiota.</title>
        <authorList>
            <person name="Zou Y."/>
            <person name="Xue W."/>
            <person name="Luo G."/>
        </authorList>
    </citation>
    <scope>NUCLEOTIDE SEQUENCE [LARGE SCALE GENOMIC DNA]</scope>
    <source>
        <strain evidence="2 3">AF45-17</strain>
    </source>
</reference>
<sequence length="782" mass="88317">MREIEVLAPAGSFDTMKAAYKAGADAVYMGGPMFGARAYADNADAGQMLSAIDYAHLHGRKLYMTVNTLLKNTEIEGQLEDYIRPFYEQGLDAVIVQDLGVMEMIHTLFPDMAIHASTQMTVCGTDYGKWLRDHGASRIVTPRELDLSEIADMKQQTGVEIETFVHGALCYCYSGQCLMSSMIGGRSGNRGRCAQPCRLPWTFRSDSREKSGYLLSPKDLCSLQLLPDLIDAGVDSLKIEGRMKKPEYAALTAYLYRKYTDLYLTGGREHYHVDQADLEQLMDLYNRGGFTDGYFYRHNGQEMMSVKRPNHSGLNIGQGRINRRGEMEIQPMKVLGAGDVLELPDGQSVKLDKAVSVGGQLKVKYTGKPFKQTCSVMRTRNESLIQSVTEQYVKNSDLKEKLYGYVSISKDLPARIDVYYRDMHVCSEGAVVQPAQKRPLTEEEIRRRLMKTGGTPFEFDQLEISLEEDCYMTVQELNRFRREALDAVERAVLTPFRRQQSSISQPSNDSRKREKRPVSISVLASSRAQVLAASKVDGIRRIYFNYEGNDDLAVEAAAMTHGVGKEFYLAMPYILRNDTKKQCLSKIQKLKSTTDGFLVRNMETLLMLRKAGFDQPCISDYNMYCMNDRAGRVYEQMMDQMTLPVELNRREISGLQSAVNSEMIVYGYQPLMVSAQCLMKTTGKCTREPGYYELEDRRHKKFLVHNVCAFCYNLIYNTVPLYLMDVLDEATESGIGGVRLQFVNETGDTVRAMAEACIRALQGERVTAAGDFTKGHYKRGVE</sequence>
<protein>
    <submittedName>
        <fullName evidence="2">U32 family peptidase</fullName>
    </submittedName>
</protein>
<comment type="caution">
    <text evidence="2">The sequence shown here is derived from an EMBL/GenBank/DDBJ whole genome shotgun (WGS) entry which is preliminary data.</text>
</comment>
<dbReference type="InterPro" id="IPR020988">
    <property type="entry name" value="Pept_U32_collagenase"/>
</dbReference>
<dbReference type="PANTHER" id="PTHR30217:SF10">
    <property type="entry name" value="23S RRNA 5-HYDROXYCYTIDINE C2501 SYNTHASE"/>
    <property type="match status" value="1"/>
</dbReference>
<evidence type="ECO:0000313" key="2">
    <source>
        <dbReference type="EMBL" id="RGB81953.1"/>
    </source>
</evidence>
<dbReference type="Proteomes" id="UP000260773">
    <property type="component" value="Unassembled WGS sequence"/>
</dbReference>
<dbReference type="EMBL" id="QVEP01000003">
    <property type="protein sequence ID" value="RGB81953.1"/>
    <property type="molecule type" value="Genomic_DNA"/>
</dbReference>
<dbReference type="PANTHER" id="PTHR30217">
    <property type="entry name" value="PEPTIDASE U32 FAMILY"/>
    <property type="match status" value="1"/>
</dbReference>
<dbReference type="InterPro" id="IPR001539">
    <property type="entry name" value="Peptidase_U32"/>
</dbReference>
<dbReference type="PROSITE" id="PS01276">
    <property type="entry name" value="PEPTIDASE_U32"/>
    <property type="match status" value="1"/>
</dbReference>
<dbReference type="Pfam" id="PF12392">
    <property type="entry name" value="DUF3656"/>
    <property type="match status" value="1"/>
</dbReference>
<organism evidence="2 3">
    <name type="scientific">Coprococcus catus</name>
    <dbReference type="NCBI Taxonomy" id="116085"/>
    <lineage>
        <taxon>Bacteria</taxon>
        <taxon>Bacillati</taxon>
        <taxon>Bacillota</taxon>
        <taxon>Clostridia</taxon>
        <taxon>Lachnospirales</taxon>
        <taxon>Lachnospiraceae</taxon>
        <taxon>Coprococcus</taxon>
    </lineage>
</organism>
<dbReference type="InterPro" id="IPR051454">
    <property type="entry name" value="RNA/ubiquinone_mod_enzymes"/>
</dbReference>
<feature type="domain" description="Peptidase U32 collagenase" evidence="1">
    <location>
        <begin position="376"/>
        <end position="492"/>
    </location>
</feature>
<evidence type="ECO:0000259" key="1">
    <source>
        <dbReference type="Pfam" id="PF12392"/>
    </source>
</evidence>
<dbReference type="Pfam" id="PF01136">
    <property type="entry name" value="Peptidase_U32"/>
    <property type="match status" value="2"/>
</dbReference>
<gene>
    <name evidence="2" type="ORF">DW070_01975</name>
</gene>
<proteinExistence type="predicted"/>
<evidence type="ECO:0000313" key="3">
    <source>
        <dbReference type="Proteomes" id="UP000260773"/>
    </source>
</evidence>